<dbReference type="Proteomes" id="UP000298616">
    <property type="component" value="Chromosome"/>
</dbReference>
<dbReference type="Gene3D" id="2.60.40.10">
    <property type="entry name" value="Immunoglobulins"/>
    <property type="match status" value="2"/>
</dbReference>
<dbReference type="OrthoDB" id="2751008at2"/>
<dbReference type="InterPro" id="IPR035986">
    <property type="entry name" value="PKD_dom_sf"/>
</dbReference>
<dbReference type="RefSeq" id="WP_137091375.1">
    <property type="nucleotide sequence ID" value="NZ_CP028923.1"/>
</dbReference>
<dbReference type="InterPro" id="IPR000601">
    <property type="entry name" value="PKD_dom"/>
</dbReference>
<proteinExistence type="predicted"/>
<dbReference type="InterPro" id="IPR013783">
    <property type="entry name" value="Ig-like_fold"/>
</dbReference>
<dbReference type="AlphaFoldDB" id="A0A4D7JIF8"/>
<organism evidence="3 4">
    <name type="scientific">Mangrovivirga cuniculi</name>
    <dbReference type="NCBI Taxonomy" id="2715131"/>
    <lineage>
        <taxon>Bacteria</taxon>
        <taxon>Pseudomonadati</taxon>
        <taxon>Bacteroidota</taxon>
        <taxon>Cytophagia</taxon>
        <taxon>Cytophagales</taxon>
        <taxon>Mangrovivirgaceae</taxon>
        <taxon>Mangrovivirga</taxon>
    </lineage>
</organism>
<evidence type="ECO:0000256" key="1">
    <source>
        <dbReference type="SAM" id="Phobius"/>
    </source>
</evidence>
<dbReference type="EMBL" id="CP028923">
    <property type="protein sequence ID" value="QCK15779.1"/>
    <property type="molecule type" value="Genomic_DNA"/>
</dbReference>
<keyword evidence="4" id="KW-1185">Reference proteome</keyword>
<feature type="domain" description="PKD" evidence="2">
    <location>
        <begin position="527"/>
        <end position="589"/>
    </location>
</feature>
<reference evidence="3 4" key="1">
    <citation type="submission" date="2018-04" db="EMBL/GenBank/DDBJ databases">
        <title>Complete genome uncultured novel isolate.</title>
        <authorList>
            <person name="Merlino G."/>
        </authorList>
    </citation>
    <scope>NUCLEOTIDE SEQUENCE [LARGE SCALE GENOMIC DNA]</scope>
    <source>
        <strain evidence="4">R1DC9</strain>
    </source>
</reference>
<dbReference type="KEGG" id="fpf:DCC35_14005"/>
<feature type="transmembrane region" description="Helical" evidence="1">
    <location>
        <begin position="431"/>
        <end position="459"/>
    </location>
</feature>
<protein>
    <recommendedName>
        <fullName evidence="2">PKD domain-containing protein</fullName>
    </recommendedName>
</protein>
<keyword evidence="1" id="KW-0812">Transmembrane</keyword>
<sequence>MEPSVNGVDINLGTIVHVEIADPPIPSATFFDLTADISVKVPIITLEDGVNVGAQLENLPPDAINATITSGDPIGPVTDAMIEEFIHEKLRNDPAVQMQYNDIPISFTVFSMKANFEMYDDESDPTKTAKVSFPSGSQVKIDIPCYLYFYDITGEFAGQSLASPMGILGTVQMISEYSITGNKVVAKLSEATVTLENLTPAPGQEGINYSTNVTLSNFVSNGILESTIKTQFSALAESELQQIGDLEQDVPSQETIEKFIEDEVRKELASRKQILIWEPVPPDGVDVTINDVTIKSLTQGLAIAINKFNGSNANAITFFVPAGRDFATAISEKKVLEEINKAVNEEFGSLPTTLDEKVKGKTVKLNSLDISLKTGAIDIEGDVTVVDAIAGSIDVDADFDADAGLKWIDGPEGGQIIEPFVIGEPDVDLSLLAWILSFLIGFLFGIVGIIIVAVVMTLAENLAESIGASIIKDDVSDQLTGIGAWPNSLTDIGDIQARFENPISIDPHSILFSGNMLITSMHALTSEDFANSNGPYSVVGNQAVSFIGGAEKMTSKTLWDFDNGKSTITRNPNHSYGKSGLYIAKFKVSVEEDGGVTTRHFAEVNVKNVAPQVFMPEDITVDEGEQFTIEVTFIDLNWLDKHTASVTWGDDSPPEILEVSETNEEPQAQGKVTACHTYCDNGNFEIKVTIRDDVGGIGIGIMYANVNNVPPLVMLPELMYSLKNQCVRLDGLFEDEGWCDTHTGFWKMGDCTVRNAYIEQTNDPPKAQGIASVAHSYDCCGPKEITLTITDDDGGVGEASMIVHVNELLNADMEGGFHKLVFDDLDSELTVANHWIPYASTVETTDKRAQAAGFQLDFNFEIGIVSDGRRAQRIILNGAVQTGLMQQIAVNVGWEYEFTGMFQIATTTQAQGCIGIDPLGGTDPDSSSIVWRQLEKGTEWQNITVRAIAERDNITVFFGALQRTAITSELYLDQAALHQIQPHCIESEECEEICVDFEEMTGDTVITEPFEYDTLRFIPPKIGLFITQIGDPQGQNKLGFHPAGVKIEFPHSITTVRITIANYAGRTIQLATMYDDEILSSFDEIIYNETKTLQIEDESFNGLFVRGGDSESAIVKICYCYNEE</sequence>
<keyword evidence="1" id="KW-1133">Transmembrane helix</keyword>
<keyword evidence="1" id="KW-0472">Membrane</keyword>
<gene>
    <name evidence="3" type="ORF">DCC35_14005</name>
</gene>
<dbReference type="SUPFAM" id="SSF49299">
    <property type="entry name" value="PKD domain"/>
    <property type="match status" value="2"/>
</dbReference>
<evidence type="ECO:0000313" key="4">
    <source>
        <dbReference type="Proteomes" id="UP000298616"/>
    </source>
</evidence>
<evidence type="ECO:0000259" key="2">
    <source>
        <dbReference type="PROSITE" id="PS50093"/>
    </source>
</evidence>
<evidence type="ECO:0000313" key="3">
    <source>
        <dbReference type="EMBL" id="QCK15779.1"/>
    </source>
</evidence>
<dbReference type="PROSITE" id="PS50093">
    <property type="entry name" value="PKD"/>
    <property type="match status" value="1"/>
</dbReference>
<name>A0A4D7JIF8_9BACT</name>
<accession>A0A4D7JIF8</accession>
<dbReference type="CDD" id="cd00146">
    <property type="entry name" value="PKD"/>
    <property type="match status" value="1"/>
</dbReference>